<dbReference type="RefSeq" id="WP_041157222.1">
    <property type="nucleotide sequence ID" value="NZ_CBCRVP010000045.1"/>
</dbReference>
<dbReference type="GO" id="GO:0009055">
    <property type="term" value="F:electron transfer activity"/>
    <property type="evidence" value="ECO:0007669"/>
    <property type="project" value="InterPro"/>
</dbReference>
<dbReference type="Pfam" id="PF01292">
    <property type="entry name" value="Ni_hydr_CYTB"/>
    <property type="match status" value="1"/>
</dbReference>
<feature type="transmembrane region" description="Helical" evidence="6">
    <location>
        <begin position="136"/>
        <end position="156"/>
    </location>
</feature>
<keyword evidence="3 6" id="KW-0812">Transmembrane</keyword>
<evidence type="ECO:0000256" key="3">
    <source>
        <dbReference type="ARBA" id="ARBA00022692"/>
    </source>
</evidence>
<sequence length="172" mass="19462">MKTKLTHWDPVVKVTHWAVATLFLLNFFVTKAGSNIHQYIGYTLVGTVVIRLVWGCISPPPARLTSFLPSIPKAIKHLKEVIETNTDVHPGHNPAGAIMIWCMWGGLIVAGISGFMMETDRYWGEDWVEIVHNSAVNITFVCICIHIFAVVVMSKITNQSYLRNMLPKRFKR</sequence>
<evidence type="ECO:0000259" key="7">
    <source>
        <dbReference type="Pfam" id="PF01292"/>
    </source>
</evidence>
<dbReference type="Proteomes" id="UP000031977">
    <property type="component" value="Unassembled WGS sequence"/>
</dbReference>
<evidence type="ECO:0000256" key="4">
    <source>
        <dbReference type="ARBA" id="ARBA00022989"/>
    </source>
</evidence>
<protein>
    <submittedName>
        <fullName evidence="8">Cytochrome B</fullName>
    </submittedName>
</protein>
<comment type="subcellular location">
    <subcellularLocation>
        <location evidence="1">Cell membrane</location>
        <topology evidence="1">Multi-pass membrane protein</topology>
    </subcellularLocation>
</comment>
<dbReference type="STRING" id="50718.SU60_20930"/>
<proteinExistence type="predicted"/>
<dbReference type="InterPro" id="IPR016174">
    <property type="entry name" value="Di-haem_cyt_TM"/>
</dbReference>
<keyword evidence="2" id="KW-1003">Cell membrane</keyword>
<feature type="transmembrane region" description="Helical" evidence="6">
    <location>
        <begin position="36"/>
        <end position="54"/>
    </location>
</feature>
<keyword evidence="9" id="KW-1185">Reference proteome</keyword>
<gene>
    <name evidence="8" type="ORF">SU60_20930</name>
</gene>
<feature type="transmembrane region" description="Helical" evidence="6">
    <location>
        <begin position="12"/>
        <end position="30"/>
    </location>
</feature>
<dbReference type="GO" id="GO:0020037">
    <property type="term" value="F:heme binding"/>
    <property type="evidence" value="ECO:0007669"/>
    <property type="project" value="TreeGrafter"/>
</dbReference>
<keyword evidence="5 6" id="KW-0472">Membrane</keyword>
<dbReference type="PANTHER" id="PTHR30485">
    <property type="entry name" value="NI/FE-HYDROGENASE 1 B-TYPE CYTOCHROME SUBUNIT"/>
    <property type="match status" value="1"/>
</dbReference>
<organism evidence="8 9">
    <name type="scientific">Vibrio mytili</name>
    <dbReference type="NCBI Taxonomy" id="50718"/>
    <lineage>
        <taxon>Bacteria</taxon>
        <taxon>Pseudomonadati</taxon>
        <taxon>Pseudomonadota</taxon>
        <taxon>Gammaproteobacteria</taxon>
        <taxon>Vibrionales</taxon>
        <taxon>Vibrionaceae</taxon>
        <taxon>Vibrio</taxon>
    </lineage>
</organism>
<evidence type="ECO:0000313" key="9">
    <source>
        <dbReference type="Proteomes" id="UP000031977"/>
    </source>
</evidence>
<dbReference type="GO" id="GO:0005886">
    <property type="term" value="C:plasma membrane"/>
    <property type="evidence" value="ECO:0007669"/>
    <property type="project" value="UniProtKB-SubCell"/>
</dbReference>
<dbReference type="Gene3D" id="1.20.950.20">
    <property type="entry name" value="Transmembrane di-heme cytochromes, Chain C"/>
    <property type="match status" value="1"/>
</dbReference>
<feature type="transmembrane region" description="Helical" evidence="6">
    <location>
        <begin position="98"/>
        <end position="116"/>
    </location>
</feature>
<dbReference type="EMBL" id="JXOK01000095">
    <property type="protein sequence ID" value="KIN09172.1"/>
    <property type="molecule type" value="Genomic_DNA"/>
</dbReference>
<dbReference type="PANTHER" id="PTHR30485:SF2">
    <property type="entry name" value="BLL0597 PROTEIN"/>
    <property type="match status" value="1"/>
</dbReference>
<reference evidence="8 9" key="1">
    <citation type="submission" date="2015-01" db="EMBL/GenBank/DDBJ databases">
        <title>Draft genome of Vibrio mytili type strain CAIM 528.</title>
        <authorList>
            <person name="Gonzalez-Castillo A."/>
            <person name="Gomez-Gil B."/>
            <person name="Enciso-Ibarra J."/>
        </authorList>
    </citation>
    <scope>NUCLEOTIDE SEQUENCE [LARGE SCALE GENOMIC DNA]</scope>
    <source>
        <strain evidence="8 9">CAIM 528</strain>
    </source>
</reference>
<comment type="caution">
    <text evidence="8">The sequence shown here is derived from an EMBL/GenBank/DDBJ whole genome shotgun (WGS) entry which is preliminary data.</text>
</comment>
<feature type="domain" description="Cytochrome b561 bacterial/Ni-hydrogenase" evidence="7">
    <location>
        <begin position="7"/>
        <end position="167"/>
    </location>
</feature>
<dbReference type="InterPro" id="IPR011577">
    <property type="entry name" value="Cyt_b561_bac/Ni-Hgenase"/>
</dbReference>
<name>A0A0C3I4B7_9VIBR</name>
<dbReference type="SUPFAM" id="SSF81342">
    <property type="entry name" value="Transmembrane di-heme cytochromes"/>
    <property type="match status" value="1"/>
</dbReference>
<evidence type="ECO:0000256" key="2">
    <source>
        <dbReference type="ARBA" id="ARBA00022475"/>
    </source>
</evidence>
<dbReference type="GO" id="GO:0022904">
    <property type="term" value="P:respiratory electron transport chain"/>
    <property type="evidence" value="ECO:0007669"/>
    <property type="project" value="InterPro"/>
</dbReference>
<dbReference type="InterPro" id="IPR051542">
    <property type="entry name" value="Hydrogenase_cytochrome"/>
</dbReference>
<keyword evidence="4 6" id="KW-1133">Transmembrane helix</keyword>
<evidence type="ECO:0000256" key="1">
    <source>
        <dbReference type="ARBA" id="ARBA00004651"/>
    </source>
</evidence>
<accession>A0A0C3I4B7</accession>
<evidence type="ECO:0000256" key="5">
    <source>
        <dbReference type="ARBA" id="ARBA00023136"/>
    </source>
</evidence>
<dbReference type="AlphaFoldDB" id="A0A0C3I4B7"/>
<evidence type="ECO:0000313" key="8">
    <source>
        <dbReference type="EMBL" id="KIN09172.1"/>
    </source>
</evidence>
<evidence type="ECO:0000256" key="6">
    <source>
        <dbReference type="SAM" id="Phobius"/>
    </source>
</evidence>